<evidence type="ECO:0000259" key="1">
    <source>
        <dbReference type="PROSITE" id="PS50206"/>
    </source>
</evidence>
<feature type="domain" description="Rhodanese" evidence="1">
    <location>
        <begin position="130"/>
        <end position="218"/>
    </location>
</feature>
<evidence type="ECO:0000313" key="4">
    <source>
        <dbReference type="Proteomes" id="UP000673975"/>
    </source>
</evidence>
<dbReference type="CDD" id="cd00090">
    <property type="entry name" value="HTH_ARSR"/>
    <property type="match status" value="1"/>
</dbReference>
<keyword evidence="4" id="KW-1185">Reference proteome</keyword>
<dbReference type="InterPro" id="IPR001763">
    <property type="entry name" value="Rhodanese-like_dom"/>
</dbReference>
<dbReference type="PRINTS" id="PR00778">
    <property type="entry name" value="HTHARSR"/>
</dbReference>
<dbReference type="InterPro" id="IPR050229">
    <property type="entry name" value="GlpE_sulfurtransferase"/>
</dbReference>
<reference evidence="3" key="1">
    <citation type="submission" date="2021-02" db="EMBL/GenBank/DDBJ databases">
        <title>Natronogracilivirga saccharolytica gen. nov. sp. nov. a new anaerobic, haloalkiliphilic carbohydrate-fermenting bacterium from soda lake and proposing of Cyclonatronumiaceae fam. nov. in the phylum Balneolaeota.</title>
        <authorList>
            <person name="Zhilina T.N."/>
            <person name="Sorokin D.Y."/>
            <person name="Zavarzina D.G."/>
            <person name="Toshchakov S.V."/>
            <person name="Kublanov I.V."/>
        </authorList>
    </citation>
    <scope>NUCLEOTIDE SEQUENCE</scope>
    <source>
        <strain evidence="3">Z-1702</strain>
    </source>
</reference>
<dbReference type="SUPFAM" id="SSF46785">
    <property type="entry name" value="Winged helix' DNA-binding domain"/>
    <property type="match status" value="1"/>
</dbReference>
<dbReference type="SMART" id="SM00418">
    <property type="entry name" value="HTH_ARSR"/>
    <property type="match status" value="1"/>
</dbReference>
<accession>A0A8J7UW38</accession>
<dbReference type="RefSeq" id="WP_210510600.1">
    <property type="nucleotide sequence ID" value="NZ_JAFIDN010000002.1"/>
</dbReference>
<dbReference type="NCBIfam" id="NF033788">
    <property type="entry name" value="HTH_metalloreg"/>
    <property type="match status" value="1"/>
</dbReference>
<dbReference type="InterPro" id="IPR036390">
    <property type="entry name" value="WH_DNA-bd_sf"/>
</dbReference>
<dbReference type="AlphaFoldDB" id="A0A8J7UW38"/>
<proteinExistence type="predicted"/>
<evidence type="ECO:0000313" key="3">
    <source>
        <dbReference type="EMBL" id="MBP3191814.1"/>
    </source>
</evidence>
<sequence>MQIRSFKKQVYEELADLTKALGHPLRLEILELLAQGPASVEYISEQTGSSIASTSQHLQNLKKVRLVRAEKRGKYSYYYLAGKQVFSAWKGLRDLGFTLNSEIRQLMQDLHEQPSALEPVNAKELRERIRNRETLLLDVRPRQEFDAGHIADAASIPVAELNDHLDKLPRDRKIIAYCRGPLCAMSDDAVRILRDHGFDAARMDIGYPEWQSYDLPVE</sequence>
<protein>
    <submittedName>
        <fullName evidence="3">ArsR family transcriptional regulator</fullName>
    </submittedName>
</protein>
<dbReference type="SUPFAM" id="SSF52821">
    <property type="entry name" value="Rhodanese/Cell cycle control phosphatase"/>
    <property type="match status" value="1"/>
</dbReference>
<dbReference type="PROSITE" id="PS50206">
    <property type="entry name" value="RHODANESE_3"/>
    <property type="match status" value="1"/>
</dbReference>
<dbReference type="Proteomes" id="UP000673975">
    <property type="component" value="Unassembled WGS sequence"/>
</dbReference>
<dbReference type="InterPro" id="IPR011991">
    <property type="entry name" value="ArsR-like_HTH"/>
</dbReference>
<dbReference type="InterPro" id="IPR001845">
    <property type="entry name" value="HTH_ArsR_DNA-bd_dom"/>
</dbReference>
<dbReference type="InterPro" id="IPR036388">
    <property type="entry name" value="WH-like_DNA-bd_sf"/>
</dbReference>
<dbReference type="InterPro" id="IPR036873">
    <property type="entry name" value="Rhodanese-like_dom_sf"/>
</dbReference>
<dbReference type="PANTHER" id="PTHR43031:SF1">
    <property type="entry name" value="PYRIDINE NUCLEOTIDE-DISULPHIDE OXIDOREDUCTASE"/>
    <property type="match status" value="1"/>
</dbReference>
<dbReference type="CDD" id="cd00158">
    <property type="entry name" value="RHOD"/>
    <property type="match status" value="1"/>
</dbReference>
<dbReference type="PANTHER" id="PTHR43031">
    <property type="entry name" value="FAD-DEPENDENT OXIDOREDUCTASE"/>
    <property type="match status" value="1"/>
</dbReference>
<dbReference type="Gene3D" id="1.10.10.10">
    <property type="entry name" value="Winged helix-like DNA-binding domain superfamily/Winged helix DNA-binding domain"/>
    <property type="match status" value="1"/>
</dbReference>
<gene>
    <name evidence="3" type="ORF">NATSA_03965</name>
</gene>
<dbReference type="SMART" id="SM00450">
    <property type="entry name" value="RHOD"/>
    <property type="match status" value="1"/>
</dbReference>
<dbReference type="EMBL" id="JAFIDN010000002">
    <property type="protein sequence ID" value="MBP3191814.1"/>
    <property type="molecule type" value="Genomic_DNA"/>
</dbReference>
<dbReference type="Gene3D" id="3.40.250.10">
    <property type="entry name" value="Rhodanese-like domain"/>
    <property type="match status" value="1"/>
</dbReference>
<dbReference type="Pfam" id="PF00581">
    <property type="entry name" value="Rhodanese"/>
    <property type="match status" value="1"/>
</dbReference>
<dbReference type="GO" id="GO:0003700">
    <property type="term" value="F:DNA-binding transcription factor activity"/>
    <property type="evidence" value="ECO:0007669"/>
    <property type="project" value="InterPro"/>
</dbReference>
<feature type="domain" description="HTH arsR-type" evidence="2">
    <location>
        <begin position="6"/>
        <end position="100"/>
    </location>
</feature>
<comment type="caution">
    <text evidence="3">The sequence shown here is derived from an EMBL/GenBank/DDBJ whole genome shotgun (WGS) entry which is preliminary data.</text>
</comment>
<dbReference type="Pfam" id="PF01022">
    <property type="entry name" value="HTH_5"/>
    <property type="match status" value="1"/>
</dbReference>
<name>A0A8J7UW38_9BACT</name>
<evidence type="ECO:0000259" key="2">
    <source>
        <dbReference type="PROSITE" id="PS50987"/>
    </source>
</evidence>
<organism evidence="3 4">
    <name type="scientific">Natronogracilivirga saccharolytica</name>
    <dbReference type="NCBI Taxonomy" id="2812953"/>
    <lineage>
        <taxon>Bacteria</taxon>
        <taxon>Pseudomonadati</taxon>
        <taxon>Balneolota</taxon>
        <taxon>Balneolia</taxon>
        <taxon>Balneolales</taxon>
        <taxon>Cyclonatronaceae</taxon>
        <taxon>Natronogracilivirga</taxon>
    </lineage>
</organism>
<dbReference type="PROSITE" id="PS50987">
    <property type="entry name" value="HTH_ARSR_2"/>
    <property type="match status" value="1"/>
</dbReference>